<dbReference type="EMBL" id="RJSE01000006">
    <property type="protein sequence ID" value="RNL63642.1"/>
    <property type="molecule type" value="Genomic_DNA"/>
</dbReference>
<gene>
    <name evidence="2" type="ORF">EFK50_07825</name>
</gene>
<accession>A0A3N0CJM6</accession>
<name>A0A3N0CJM6_9ACTN</name>
<organism evidence="2 3">
    <name type="scientific">Nocardioides marmoriginsengisoli</name>
    <dbReference type="NCBI Taxonomy" id="661483"/>
    <lineage>
        <taxon>Bacteria</taxon>
        <taxon>Bacillati</taxon>
        <taxon>Actinomycetota</taxon>
        <taxon>Actinomycetes</taxon>
        <taxon>Propionibacteriales</taxon>
        <taxon>Nocardioidaceae</taxon>
        <taxon>Nocardioides</taxon>
    </lineage>
</organism>
<evidence type="ECO:0008006" key="4">
    <source>
        <dbReference type="Google" id="ProtNLM"/>
    </source>
</evidence>
<feature type="region of interest" description="Disordered" evidence="1">
    <location>
        <begin position="168"/>
        <end position="231"/>
    </location>
</feature>
<evidence type="ECO:0000256" key="1">
    <source>
        <dbReference type="SAM" id="MobiDB-lite"/>
    </source>
</evidence>
<sequence>MSVAPAEPTPTPTEPPAAATTPPAPTPPVDPPKASEPNANPWADPAAAEAEIKRLRAENAKDRTSAKAQAAEEARKELAQSIGKSLGLVEDDANDPAKLTESLTTSQAEAKQARVELAVFRNAAAAGGDPAALLDSSSFLASLAAVDPSDSAAIAAAIQAAVTANPRLGAAPADPKAPAPNPAQGGSASGSTAVDQLTREQVEQMGRDGKHAEIEKAREEGRLNNLLGIKS</sequence>
<dbReference type="Proteomes" id="UP000267128">
    <property type="component" value="Unassembled WGS sequence"/>
</dbReference>
<reference evidence="2 3" key="1">
    <citation type="submission" date="2018-11" db="EMBL/GenBank/DDBJ databases">
        <authorList>
            <person name="Li F."/>
        </authorList>
    </citation>
    <scope>NUCLEOTIDE SEQUENCE [LARGE SCALE GENOMIC DNA]</scope>
    <source>
        <strain evidence="2 3">Gsoil 097</strain>
    </source>
</reference>
<feature type="compositionally biased region" description="Polar residues" evidence="1">
    <location>
        <begin position="184"/>
        <end position="195"/>
    </location>
</feature>
<feature type="region of interest" description="Disordered" evidence="1">
    <location>
        <begin position="1"/>
        <end position="112"/>
    </location>
</feature>
<proteinExistence type="predicted"/>
<dbReference type="AlphaFoldDB" id="A0A3N0CJM6"/>
<feature type="compositionally biased region" description="Basic and acidic residues" evidence="1">
    <location>
        <begin position="197"/>
        <end position="222"/>
    </location>
</feature>
<evidence type="ECO:0000313" key="3">
    <source>
        <dbReference type="Proteomes" id="UP000267128"/>
    </source>
</evidence>
<comment type="caution">
    <text evidence="2">The sequence shown here is derived from an EMBL/GenBank/DDBJ whole genome shotgun (WGS) entry which is preliminary data.</text>
</comment>
<dbReference type="RefSeq" id="WP_123227028.1">
    <property type="nucleotide sequence ID" value="NZ_RJSE01000006.1"/>
</dbReference>
<keyword evidence="3" id="KW-1185">Reference proteome</keyword>
<feature type="compositionally biased region" description="Low complexity" evidence="1">
    <location>
        <begin position="36"/>
        <end position="49"/>
    </location>
</feature>
<protein>
    <recommendedName>
        <fullName evidence="4">Scaffolding protein</fullName>
    </recommendedName>
</protein>
<feature type="compositionally biased region" description="Pro residues" evidence="1">
    <location>
        <begin position="22"/>
        <end position="31"/>
    </location>
</feature>
<evidence type="ECO:0000313" key="2">
    <source>
        <dbReference type="EMBL" id="RNL63642.1"/>
    </source>
</evidence>
<feature type="compositionally biased region" description="Basic and acidic residues" evidence="1">
    <location>
        <begin position="50"/>
        <end position="78"/>
    </location>
</feature>